<gene>
    <name evidence="2" type="ORF">ROHU_008585</name>
</gene>
<evidence type="ECO:0000256" key="1">
    <source>
        <dbReference type="SAM" id="MobiDB-lite"/>
    </source>
</evidence>
<sequence>MENIWRCLQAEAHHSSSVSRLLLRVQTTSRRSRPEKRFTLSEPRWTHHQVHAEALDSAYIRSHQSRVHRRAPQRSYRSSWTHWSSRTCKRSDSCGTERGDRERQERYAHTQSYKRRSISVWREDGGPDGKSFCCCSLNELHREPSGRSSEPRASLVFHQRCRRAPSGLLQTATETRAPPREGSLPASRDPSRSSKRWTA</sequence>
<organism evidence="2 3">
    <name type="scientific">Labeo rohita</name>
    <name type="common">Indian major carp</name>
    <name type="synonym">Cyprinus rohita</name>
    <dbReference type="NCBI Taxonomy" id="84645"/>
    <lineage>
        <taxon>Eukaryota</taxon>
        <taxon>Metazoa</taxon>
        <taxon>Chordata</taxon>
        <taxon>Craniata</taxon>
        <taxon>Vertebrata</taxon>
        <taxon>Euteleostomi</taxon>
        <taxon>Actinopterygii</taxon>
        <taxon>Neopterygii</taxon>
        <taxon>Teleostei</taxon>
        <taxon>Ostariophysi</taxon>
        <taxon>Cypriniformes</taxon>
        <taxon>Cyprinidae</taxon>
        <taxon>Labeoninae</taxon>
        <taxon>Labeonini</taxon>
        <taxon>Labeo</taxon>
    </lineage>
</organism>
<evidence type="ECO:0000313" key="3">
    <source>
        <dbReference type="Proteomes" id="UP000290572"/>
    </source>
</evidence>
<dbReference type="AlphaFoldDB" id="A0A498M9F6"/>
<comment type="caution">
    <text evidence="2">The sequence shown here is derived from an EMBL/GenBank/DDBJ whole genome shotgun (WGS) entry which is preliminary data.</text>
</comment>
<keyword evidence="3" id="KW-1185">Reference proteome</keyword>
<proteinExistence type="predicted"/>
<protein>
    <submittedName>
        <fullName evidence="2">Uncharacterized protein</fullName>
    </submittedName>
</protein>
<dbReference type="EMBL" id="QBIY01012822">
    <property type="protein sequence ID" value="RXN15884.1"/>
    <property type="molecule type" value="Genomic_DNA"/>
</dbReference>
<name>A0A498M9F6_LABRO</name>
<reference evidence="2 3" key="1">
    <citation type="submission" date="2018-03" db="EMBL/GenBank/DDBJ databases">
        <title>Draft genome sequence of Rohu Carp (Labeo rohita).</title>
        <authorList>
            <person name="Das P."/>
            <person name="Kushwaha B."/>
            <person name="Joshi C.G."/>
            <person name="Kumar D."/>
            <person name="Nagpure N.S."/>
            <person name="Sahoo L."/>
            <person name="Das S.P."/>
            <person name="Bit A."/>
            <person name="Patnaik S."/>
            <person name="Meher P.K."/>
            <person name="Jayasankar P."/>
            <person name="Koringa P.G."/>
            <person name="Patel N.V."/>
            <person name="Hinsu A.T."/>
            <person name="Kumar R."/>
            <person name="Pandey M."/>
            <person name="Agarwal S."/>
            <person name="Srivastava S."/>
            <person name="Singh M."/>
            <person name="Iquebal M.A."/>
            <person name="Jaiswal S."/>
            <person name="Angadi U.B."/>
            <person name="Kumar N."/>
            <person name="Raza M."/>
            <person name="Shah T.M."/>
            <person name="Rai A."/>
            <person name="Jena J.K."/>
        </authorList>
    </citation>
    <scope>NUCLEOTIDE SEQUENCE [LARGE SCALE GENOMIC DNA]</scope>
    <source>
        <strain evidence="2">DASCIFA01</strain>
        <tissue evidence="2">Testis</tissue>
    </source>
</reference>
<evidence type="ECO:0000313" key="2">
    <source>
        <dbReference type="EMBL" id="RXN15884.1"/>
    </source>
</evidence>
<accession>A0A498M9F6</accession>
<feature type="region of interest" description="Disordered" evidence="1">
    <location>
        <begin position="164"/>
        <end position="199"/>
    </location>
</feature>
<dbReference type="Proteomes" id="UP000290572">
    <property type="component" value="Unassembled WGS sequence"/>
</dbReference>